<reference evidence="10" key="1">
    <citation type="journal article" date="2020" name="Appl. Environ. Microbiol.">
        <title>Medium-Chain Fatty Acid Synthesis by 'Candidatus Weimeria bifida' gen. nov., sp. nov., and 'Candidatus Pseudoramibacter fermentans' sp. nov.</title>
        <authorList>
            <person name="Scarborough M.J."/>
            <person name="Myers K.S."/>
            <person name="Donohue T.J."/>
            <person name="Noguera D.R."/>
        </authorList>
    </citation>
    <scope>NUCLEOTIDE SEQUENCE</scope>
    <source>
        <strain evidence="10">EUB1.1</strain>
    </source>
</reference>
<dbReference type="GO" id="GO:0015420">
    <property type="term" value="F:ABC-type vitamin B12 transporter activity"/>
    <property type="evidence" value="ECO:0007669"/>
    <property type="project" value="UniProtKB-UniRule"/>
</dbReference>
<feature type="transmembrane region" description="Helical" evidence="9">
    <location>
        <begin position="6"/>
        <end position="24"/>
    </location>
</feature>
<evidence type="ECO:0000256" key="3">
    <source>
        <dbReference type="ARBA" id="ARBA00006263"/>
    </source>
</evidence>
<feature type="transmembrane region" description="Helical" evidence="9">
    <location>
        <begin position="168"/>
        <end position="193"/>
    </location>
</feature>
<evidence type="ECO:0000256" key="6">
    <source>
        <dbReference type="ARBA" id="ARBA00022692"/>
    </source>
</evidence>
<dbReference type="HAMAP" id="MF_00024">
    <property type="entry name" value="CobD_CbiB"/>
    <property type="match status" value="1"/>
</dbReference>
<evidence type="ECO:0000256" key="8">
    <source>
        <dbReference type="ARBA" id="ARBA00023136"/>
    </source>
</evidence>
<organism evidence="10 11">
    <name type="scientific">Candidatus Pseudoramibacter fermentans</name>
    <dbReference type="NCBI Taxonomy" id="2594427"/>
    <lineage>
        <taxon>Bacteria</taxon>
        <taxon>Bacillati</taxon>
        <taxon>Bacillota</taxon>
        <taxon>Clostridia</taxon>
        <taxon>Eubacteriales</taxon>
        <taxon>Eubacteriaceae</taxon>
        <taxon>Pseudoramibacter</taxon>
    </lineage>
</organism>
<dbReference type="GO" id="GO:0009236">
    <property type="term" value="P:cobalamin biosynthetic process"/>
    <property type="evidence" value="ECO:0007669"/>
    <property type="project" value="UniProtKB-UniRule"/>
</dbReference>
<evidence type="ECO:0000256" key="1">
    <source>
        <dbReference type="ARBA" id="ARBA00004651"/>
    </source>
</evidence>
<dbReference type="NCBIfam" id="TIGR00380">
    <property type="entry name" value="cobal_cbiB"/>
    <property type="match status" value="1"/>
</dbReference>
<dbReference type="PANTHER" id="PTHR34308:SF1">
    <property type="entry name" value="COBALAMIN BIOSYNTHESIS PROTEIN CBIB"/>
    <property type="match status" value="1"/>
</dbReference>
<feature type="transmembrane region" description="Helical" evidence="9">
    <location>
        <begin position="228"/>
        <end position="247"/>
    </location>
</feature>
<name>A0A6L5GT40_9FIRM</name>
<keyword evidence="6 9" id="KW-0812">Transmembrane</keyword>
<feature type="transmembrane region" description="Helical" evidence="9">
    <location>
        <begin position="63"/>
        <end position="81"/>
    </location>
</feature>
<evidence type="ECO:0000313" key="10">
    <source>
        <dbReference type="EMBL" id="MQM73424.1"/>
    </source>
</evidence>
<comment type="caution">
    <text evidence="10">The sequence shown here is derived from an EMBL/GenBank/DDBJ whole genome shotgun (WGS) entry which is preliminary data.</text>
</comment>
<evidence type="ECO:0000256" key="2">
    <source>
        <dbReference type="ARBA" id="ARBA00004953"/>
    </source>
</evidence>
<dbReference type="EMBL" id="VOGB01000005">
    <property type="protein sequence ID" value="MQM73424.1"/>
    <property type="molecule type" value="Genomic_DNA"/>
</dbReference>
<evidence type="ECO:0000256" key="4">
    <source>
        <dbReference type="ARBA" id="ARBA00022475"/>
    </source>
</evidence>
<evidence type="ECO:0000256" key="7">
    <source>
        <dbReference type="ARBA" id="ARBA00022989"/>
    </source>
</evidence>
<dbReference type="Pfam" id="PF03186">
    <property type="entry name" value="CobD_Cbib"/>
    <property type="match status" value="1"/>
</dbReference>
<dbReference type="PANTHER" id="PTHR34308">
    <property type="entry name" value="COBALAMIN BIOSYNTHESIS PROTEIN CBIB"/>
    <property type="match status" value="1"/>
</dbReference>
<feature type="transmembrane region" description="Helical" evidence="9">
    <location>
        <begin position="321"/>
        <end position="339"/>
    </location>
</feature>
<dbReference type="UniPathway" id="UPA00148"/>
<keyword evidence="11" id="KW-1185">Reference proteome</keyword>
<dbReference type="GO" id="GO:0005886">
    <property type="term" value="C:plasma membrane"/>
    <property type="evidence" value="ECO:0007669"/>
    <property type="project" value="UniProtKB-SubCell"/>
</dbReference>
<comment type="pathway">
    <text evidence="2 9">Cofactor biosynthesis; adenosylcobalamin biosynthesis.</text>
</comment>
<keyword evidence="8 9" id="KW-0472">Membrane</keyword>
<dbReference type="GO" id="GO:0048472">
    <property type="term" value="F:threonine-phosphate decarboxylase activity"/>
    <property type="evidence" value="ECO:0007669"/>
    <property type="project" value="InterPro"/>
</dbReference>
<comment type="function">
    <text evidence="9">Converts cobyric acid to cobinamide by the addition of aminopropanol on the F carboxylic group.</text>
</comment>
<dbReference type="Proteomes" id="UP000473648">
    <property type="component" value="Unassembled WGS sequence"/>
</dbReference>
<dbReference type="AlphaFoldDB" id="A0A6L5GT40"/>
<keyword evidence="4 9" id="KW-1003">Cell membrane</keyword>
<keyword evidence="5 9" id="KW-0169">Cobalamin biosynthesis</keyword>
<gene>
    <name evidence="9 10" type="primary">cobD</name>
    <name evidence="10" type="ORF">FRC53_08450</name>
</gene>
<evidence type="ECO:0000256" key="5">
    <source>
        <dbReference type="ARBA" id="ARBA00022573"/>
    </source>
</evidence>
<keyword evidence="7 9" id="KW-1133">Transmembrane helix</keyword>
<proteinExistence type="inferred from homology"/>
<comment type="similarity">
    <text evidence="3 9">Belongs to the CobD/CbiB family.</text>
</comment>
<evidence type="ECO:0000256" key="9">
    <source>
        <dbReference type="HAMAP-Rule" id="MF_00024"/>
    </source>
</evidence>
<comment type="subcellular location">
    <subcellularLocation>
        <location evidence="1 9">Cell membrane</location>
        <topology evidence="1 9">Multi-pass membrane protein</topology>
    </subcellularLocation>
</comment>
<evidence type="ECO:0000313" key="11">
    <source>
        <dbReference type="Proteomes" id="UP000473648"/>
    </source>
</evidence>
<sequence length="340" mass="37117">MAGSVPYLWWMLLILGAVALDWLVGDPVKIPHPIVWIGKLIGALTKKLNTTPEIKDASRAKGLLMWVVVIAVTGAVTTGVQWLCLKIHPAVFVVVTLWFLGTTLAEKSLRQAVEGVVKALRAGDLEEARVQVGYLCGRDTSALSEHDVIRATVETTAENTIDGILAPLFYMFVGLILQHFVWFLSPLTLAMVYKAVNTMDSMTGYIQKPYTHYGFFPAKLDDAFNFPIARLGSWMMLIAGAALGFDFKNGVRVYKRDHNMHKSPNAGHPESAAAGLLRVQIGGTNVYFGEVVEKPTIGDADAPLTADTVHQCLKIMTGSEMVFAALGAVVYIAVVFLQLR</sequence>
<accession>A0A6L5GT40</accession>
<dbReference type="InterPro" id="IPR004485">
    <property type="entry name" value="Cobalamin_biosynth_CobD/CbiB"/>
</dbReference>
<protein>
    <recommendedName>
        <fullName evidence="9">Cobalamin biosynthesis protein CobD</fullName>
    </recommendedName>
</protein>